<accession>A0A0A9YJ68</accession>
<feature type="transmembrane region" description="Helical" evidence="8">
    <location>
        <begin position="79"/>
        <end position="102"/>
    </location>
</feature>
<dbReference type="GO" id="GO:0016020">
    <property type="term" value="C:membrane"/>
    <property type="evidence" value="ECO:0007669"/>
    <property type="project" value="UniProtKB-SubCell"/>
</dbReference>
<evidence type="ECO:0000256" key="6">
    <source>
        <dbReference type="ARBA" id="ARBA00023136"/>
    </source>
</evidence>
<reference evidence="9" key="2">
    <citation type="submission" date="2014-07" db="EMBL/GenBank/DDBJ databases">
        <authorList>
            <person name="Hull J."/>
        </authorList>
    </citation>
    <scope>NUCLEOTIDE SEQUENCE</scope>
</reference>
<sequence>MQAVVGCFLYIAAHYVLPDTVFQYSIVVVTGLSVLAKQRQIIHNYTHKSTGVLSVITSGLQLLGSCARVFTTVNDVDDMFLVLASILSCLLNAIIVFQIFYYSYVYTATEDAAL</sequence>
<dbReference type="InterPro" id="IPR006603">
    <property type="entry name" value="PQ-loop_rpt"/>
</dbReference>
<organism evidence="9">
    <name type="scientific">Lygus hesperus</name>
    <name type="common">Western plant bug</name>
    <dbReference type="NCBI Taxonomy" id="30085"/>
    <lineage>
        <taxon>Eukaryota</taxon>
        <taxon>Metazoa</taxon>
        <taxon>Ecdysozoa</taxon>
        <taxon>Arthropoda</taxon>
        <taxon>Hexapoda</taxon>
        <taxon>Insecta</taxon>
        <taxon>Pterygota</taxon>
        <taxon>Neoptera</taxon>
        <taxon>Paraneoptera</taxon>
        <taxon>Hemiptera</taxon>
        <taxon>Heteroptera</taxon>
        <taxon>Panheteroptera</taxon>
        <taxon>Cimicomorpha</taxon>
        <taxon>Miridae</taxon>
        <taxon>Mirini</taxon>
        <taxon>Lygus</taxon>
    </lineage>
</organism>
<evidence type="ECO:0000256" key="3">
    <source>
        <dbReference type="ARBA" id="ARBA00022692"/>
    </source>
</evidence>
<keyword evidence="4" id="KW-0677">Repeat</keyword>
<dbReference type="InterPro" id="IPR016817">
    <property type="entry name" value="MannP-dilichol_defect-1"/>
</dbReference>
<evidence type="ECO:0000256" key="8">
    <source>
        <dbReference type="SAM" id="Phobius"/>
    </source>
</evidence>
<protein>
    <submittedName>
        <fullName evidence="9">Uncharacterized protein</fullName>
    </submittedName>
</protein>
<comment type="similarity">
    <text evidence="7">Belongs to the MPDU1 (TC 2.A.43.3) family.</text>
</comment>
<gene>
    <name evidence="9" type="ORF">CM83_1515</name>
</gene>
<dbReference type="EMBL" id="GBHO01012476">
    <property type="protein sequence ID" value="JAG31128.1"/>
    <property type="molecule type" value="Transcribed_RNA"/>
</dbReference>
<keyword evidence="3 8" id="KW-0812">Transmembrane</keyword>
<dbReference type="Gene3D" id="1.20.1280.290">
    <property type="match status" value="1"/>
</dbReference>
<evidence type="ECO:0000256" key="4">
    <source>
        <dbReference type="ARBA" id="ARBA00022737"/>
    </source>
</evidence>
<keyword evidence="2" id="KW-0813">Transport</keyword>
<comment type="subcellular location">
    <subcellularLocation>
        <location evidence="1">Membrane</location>
        <topology evidence="1">Multi-pass membrane protein</topology>
    </subcellularLocation>
</comment>
<reference evidence="9" key="1">
    <citation type="journal article" date="2014" name="PLoS ONE">
        <title>Transcriptome-Based Identification of ABC Transporters in the Western Tarnished Plant Bug Lygus hesperus.</title>
        <authorList>
            <person name="Hull J.J."/>
            <person name="Chaney K."/>
            <person name="Geib S.M."/>
            <person name="Fabrick J.A."/>
            <person name="Brent C.S."/>
            <person name="Walsh D."/>
            <person name="Lavine L.C."/>
        </authorList>
    </citation>
    <scope>NUCLEOTIDE SEQUENCE</scope>
</reference>
<dbReference type="PANTHER" id="PTHR12226:SF2">
    <property type="entry name" value="MANNOSE-P-DOLICHOL UTILIZATION DEFECT 1 PROTEIN"/>
    <property type="match status" value="1"/>
</dbReference>
<name>A0A0A9YJ68_LYGHE</name>
<dbReference type="Pfam" id="PF04193">
    <property type="entry name" value="PQ-loop"/>
    <property type="match status" value="1"/>
</dbReference>
<keyword evidence="6 8" id="KW-0472">Membrane</keyword>
<proteinExistence type="inferred from homology"/>
<keyword evidence="5 8" id="KW-1133">Transmembrane helix</keyword>
<dbReference type="AlphaFoldDB" id="A0A0A9YJ68"/>
<evidence type="ECO:0000256" key="5">
    <source>
        <dbReference type="ARBA" id="ARBA00022989"/>
    </source>
</evidence>
<evidence type="ECO:0000256" key="7">
    <source>
        <dbReference type="ARBA" id="ARBA00038475"/>
    </source>
</evidence>
<evidence type="ECO:0000256" key="1">
    <source>
        <dbReference type="ARBA" id="ARBA00004141"/>
    </source>
</evidence>
<evidence type="ECO:0000313" key="9">
    <source>
        <dbReference type="EMBL" id="JAG31128.1"/>
    </source>
</evidence>
<dbReference type="PANTHER" id="PTHR12226">
    <property type="entry name" value="MANNOSE-P-DOLICHOL UTILIZATION DEFECT 1 LEC35 -RELATED"/>
    <property type="match status" value="1"/>
</dbReference>
<evidence type="ECO:0000256" key="2">
    <source>
        <dbReference type="ARBA" id="ARBA00022448"/>
    </source>
</evidence>